<keyword evidence="2" id="KW-0732">Signal</keyword>
<keyword evidence="4" id="KW-1185">Reference proteome</keyword>
<protein>
    <submittedName>
        <fullName evidence="3">Uncharacterized protein</fullName>
    </submittedName>
</protein>
<evidence type="ECO:0000256" key="2">
    <source>
        <dbReference type="SAM" id="SignalP"/>
    </source>
</evidence>
<feature type="region of interest" description="Disordered" evidence="1">
    <location>
        <begin position="23"/>
        <end position="43"/>
    </location>
</feature>
<dbReference type="AlphaFoldDB" id="A0A9Q9B5M5"/>
<evidence type="ECO:0000313" key="3">
    <source>
        <dbReference type="EMBL" id="USW57807.1"/>
    </source>
</evidence>
<organism evidence="3 4">
    <name type="scientific">Septoria linicola</name>
    <dbReference type="NCBI Taxonomy" id="215465"/>
    <lineage>
        <taxon>Eukaryota</taxon>
        <taxon>Fungi</taxon>
        <taxon>Dikarya</taxon>
        <taxon>Ascomycota</taxon>
        <taxon>Pezizomycotina</taxon>
        <taxon>Dothideomycetes</taxon>
        <taxon>Dothideomycetidae</taxon>
        <taxon>Mycosphaerellales</taxon>
        <taxon>Mycosphaerellaceae</taxon>
        <taxon>Septoria</taxon>
    </lineage>
</organism>
<dbReference type="EMBL" id="CP099427">
    <property type="protein sequence ID" value="USW57807.1"/>
    <property type="molecule type" value="Genomic_DNA"/>
</dbReference>
<feature type="signal peptide" evidence="2">
    <location>
        <begin position="1"/>
        <end position="17"/>
    </location>
</feature>
<gene>
    <name evidence="3" type="ORF">Slin15195_G111260</name>
</gene>
<dbReference type="Proteomes" id="UP001056384">
    <property type="component" value="Chromosome 10"/>
</dbReference>
<feature type="chain" id="PRO_5040365843" evidence="2">
    <location>
        <begin position="18"/>
        <end position="380"/>
    </location>
</feature>
<proteinExistence type="predicted"/>
<reference evidence="3" key="1">
    <citation type="submission" date="2022-06" db="EMBL/GenBank/DDBJ databases">
        <title>Complete genome sequences of two strains of the flax pathogen Septoria linicola.</title>
        <authorList>
            <person name="Lapalu N."/>
            <person name="Simon A."/>
            <person name="Demenou B."/>
            <person name="Paumier D."/>
            <person name="Guillot M.-P."/>
            <person name="Gout L."/>
            <person name="Valade R."/>
        </authorList>
    </citation>
    <scope>NUCLEOTIDE SEQUENCE</scope>
    <source>
        <strain evidence="3">SE15195</strain>
    </source>
</reference>
<name>A0A9Q9B5M5_9PEZI</name>
<evidence type="ECO:0000313" key="4">
    <source>
        <dbReference type="Proteomes" id="UP001056384"/>
    </source>
</evidence>
<evidence type="ECO:0000256" key="1">
    <source>
        <dbReference type="SAM" id="MobiDB-lite"/>
    </source>
</evidence>
<accession>A0A9Q9B5M5</accession>
<sequence length="380" mass="42511">MLTSAILTLLLLQLSVAAPEDREEQAKQLAQQNPPSPASAGAESLSCVRPLQLSVLLESFVPPDKVTPQLASYYECQGRALLNLMLQQDSSKLDIFESLFGPNDIRRGWIPTEKKEKAITDLSRSHPGLEGLDGVEGFNKAEFGVTFDEPVEWMHEVMDSPRVKKAYRNILSGEHRFIVSVISKSTKLAVPAEEAGSARQEHTIKRWSDVTFLQYARCWVSGEFGPVMNEFIGPATPGVEKPVPNWILLQDFEKKAKDLVAMSGYCLQIIYKQRLGAWPGITFPAGSLCYYYLLGTDTSTEVANFYIRYRKIIGPAALGSVTVFLDRDGKMNLLWWATNNAQDLQRLRGVVQQNSASDRAALAARKWTPNWPFPMKPTRE</sequence>